<dbReference type="EMBL" id="HBHA01000183">
    <property type="protein sequence ID" value="CAD9576000.1"/>
    <property type="molecule type" value="Transcribed_RNA"/>
</dbReference>
<dbReference type="SUPFAM" id="SSF53474">
    <property type="entry name" value="alpha/beta-Hydrolases"/>
    <property type="match status" value="1"/>
</dbReference>
<reference evidence="1" key="1">
    <citation type="submission" date="2021-01" db="EMBL/GenBank/DDBJ databases">
        <authorList>
            <person name="Corre E."/>
            <person name="Pelletier E."/>
            <person name="Niang G."/>
            <person name="Scheremetjew M."/>
            <person name="Finn R."/>
            <person name="Kale V."/>
            <person name="Holt S."/>
            <person name="Cochrane G."/>
            <person name="Meng A."/>
            <person name="Brown T."/>
            <person name="Cohen L."/>
        </authorList>
    </citation>
    <scope>NUCLEOTIDE SEQUENCE</scope>
    <source>
        <strain evidence="1">CCMP1258.1</strain>
    </source>
</reference>
<evidence type="ECO:0008006" key="2">
    <source>
        <dbReference type="Google" id="ProtNLM"/>
    </source>
</evidence>
<proteinExistence type="predicted"/>
<evidence type="ECO:0000313" key="1">
    <source>
        <dbReference type="EMBL" id="CAD9576000.1"/>
    </source>
</evidence>
<dbReference type="Gene3D" id="3.40.50.1820">
    <property type="entry name" value="alpha/beta hydrolase"/>
    <property type="match status" value="1"/>
</dbReference>
<dbReference type="InterPro" id="IPR029058">
    <property type="entry name" value="AB_hydrolase_fold"/>
</dbReference>
<gene>
    <name evidence="1" type="ORF">BIGN1055_LOCUS124</name>
</gene>
<accession>A0A7S2KHS3</accession>
<protein>
    <recommendedName>
        <fullName evidence="2">AB hydrolase-1 domain-containing protein</fullName>
    </recommendedName>
</protein>
<dbReference type="PANTHER" id="PTHR37471">
    <property type="entry name" value="UNNAMED PRODUCT"/>
    <property type="match status" value="1"/>
</dbReference>
<sequence length="284" mass="33047">MSEPAIYAETVRRIMQKNGGYQKAIFMGHSIGSVYLTWIINNKPQLLSKVVLIDPVCLLLHHSKVLWNFLYARPPDGFLGLVTERLVVRDPNVDFRLRRHFTWYQNVLWLSDIPHHVNTYIILSENDTFVPSQRVMEYIVDCQKRGEICKQQRLENYDENIREEDRNQQQHKEDDEGIVVECKHGQRKRKRTTTTTTITTRRSCRSTSYYKDPQIRALISSSSPPAPAPPSSPLLQRGRHHYHLMSNIRVLWHKGWKHGSCVMSPAANRIFCDEIASVVLGTRN</sequence>
<organism evidence="1">
    <name type="scientific">Bigelowiella natans</name>
    <name type="common">Pedinomonas minutissima</name>
    <name type="synonym">Chlorarachnion sp. (strain CCMP621)</name>
    <dbReference type="NCBI Taxonomy" id="227086"/>
    <lineage>
        <taxon>Eukaryota</taxon>
        <taxon>Sar</taxon>
        <taxon>Rhizaria</taxon>
        <taxon>Cercozoa</taxon>
        <taxon>Chlorarachniophyceae</taxon>
        <taxon>Bigelowiella</taxon>
    </lineage>
</organism>
<dbReference type="PANTHER" id="PTHR37471:SF1">
    <property type="entry name" value="AB HYDROLASE-1 DOMAIN-CONTAINING PROTEIN"/>
    <property type="match status" value="1"/>
</dbReference>
<dbReference type="AlphaFoldDB" id="A0A7S2KHS3"/>
<name>A0A7S2KHS3_BIGNA</name>